<proteinExistence type="predicted"/>
<dbReference type="EMBL" id="JAWMAJ010000021">
    <property type="protein sequence ID" value="MDV7216042.1"/>
    <property type="molecule type" value="Genomic_DNA"/>
</dbReference>
<name>A0ABU4F629_9ACTN</name>
<feature type="domain" description="SnoaL-like" evidence="1">
    <location>
        <begin position="22"/>
        <end position="130"/>
    </location>
</feature>
<dbReference type="RefSeq" id="WP_317770743.1">
    <property type="nucleotide sequence ID" value="NZ_JAWMAJ010000021.1"/>
</dbReference>
<keyword evidence="3" id="KW-1185">Reference proteome</keyword>
<dbReference type="InterPro" id="IPR037401">
    <property type="entry name" value="SnoaL-like"/>
</dbReference>
<dbReference type="Gene3D" id="3.10.450.50">
    <property type="match status" value="1"/>
</dbReference>
<dbReference type="SUPFAM" id="SSF54427">
    <property type="entry name" value="NTF2-like"/>
    <property type="match status" value="1"/>
</dbReference>
<sequence>MDANVRYRDFFHGMYTWISGLSDAENHGTLDEIHRFWAADARIVTCGQVKASGIEELRKHFGIYPQQYEEVEIREPFHTYLDSGDEVVIEYDILIRGRQHEGAADEGDAQRQEFRVIAIFSVTDGRISEMRQVTAVKAGDA</sequence>
<dbReference type="InterPro" id="IPR032710">
    <property type="entry name" value="NTF2-like_dom_sf"/>
</dbReference>
<evidence type="ECO:0000313" key="3">
    <source>
        <dbReference type="Proteomes" id="UP001187346"/>
    </source>
</evidence>
<dbReference type="Proteomes" id="UP001187346">
    <property type="component" value="Unassembled WGS sequence"/>
</dbReference>
<accession>A0ABU4F629</accession>
<evidence type="ECO:0000259" key="1">
    <source>
        <dbReference type="Pfam" id="PF12680"/>
    </source>
</evidence>
<reference evidence="2 3" key="1">
    <citation type="submission" date="2023-10" db="EMBL/GenBank/DDBJ databases">
        <title>Characterization of rhizosphere-enriched actinobacteria from wheat plants lab-grown on chernevaya soil.</title>
        <authorList>
            <person name="Tikhonova E.N."/>
            <person name="Konopkin A."/>
            <person name="Kravchenko I.K."/>
        </authorList>
    </citation>
    <scope>NUCLEOTIDE SEQUENCE [LARGE SCALE GENOMIC DNA]</scope>
    <source>
        <strain evidence="2 3">RR29</strain>
    </source>
</reference>
<protein>
    <submittedName>
        <fullName evidence="2">Nuclear transport factor 2 family protein</fullName>
    </submittedName>
</protein>
<evidence type="ECO:0000313" key="2">
    <source>
        <dbReference type="EMBL" id="MDV7216042.1"/>
    </source>
</evidence>
<organism evidence="2 3">
    <name type="scientific">Streptomyces prunicolor</name>
    <dbReference type="NCBI Taxonomy" id="67348"/>
    <lineage>
        <taxon>Bacteria</taxon>
        <taxon>Bacillati</taxon>
        <taxon>Actinomycetota</taxon>
        <taxon>Actinomycetes</taxon>
        <taxon>Kitasatosporales</taxon>
        <taxon>Streptomycetaceae</taxon>
        <taxon>Streptomyces</taxon>
    </lineage>
</organism>
<gene>
    <name evidence="2" type="ORF">R5A26_08755</name>
</gene>
<dbReference type="Pfam" id="PF12680">
    <property type="entry name" value="SnoaL_2"/>
    <property type="match status" value="1"/>
</dbReference>
<comment type="caution">
    <text evidence="2">The sequence shown here is derived from an EMBL/GenBank/DDBJ whole genome shotgun (WGS) entry which is preliminary data.</text>
</comment>